<evidence type="ECO:0000313" key="1">
    <source>
        <dbReference type="EMBL" id="APZ94535.1"/>
    </source>
</evidence>
<gene>
    <name evidence="1" type="ORF">Fuma_04167</name>
</gene>
<keyword evidence="2" id="KW-1185">Reference proteome</keyword>
<name>A0A1P8WKE4_9PLAN</name>
<dbReference type="RefSeq" id="WP_077025819.1">
    <property type="nucleotide sequence ID" value="NZ_CP017641.1"/>
</dbReference>
<protein>
    <submittedName>
        <fullName evidence="1">Uncharacterized protein</fullName>
    </submittedName>
</protein>
<proteinExistence type="predicted"/>
<organism evidence="1 2">
    <name type="scientific">Fuerstiella marisgermanici</name>
    <dbReference type="NCBI Taxonomy" id="1891926"/>
    <lineage>
        <taxon>Bacteria</taxon>
        <taxon>Pseudomonadati</taxon>
        <taxon>Planctomycetota</taxon>
        <taxon>Planctomycetia</taxon>
        <taxon>Planctomycetales</taxon>
        <taxon>Planctomycetaceae</taxon>
        <taxon>Fuerstiella</taxon>
    </lineage>
</organism>
<evidence type="ECO:0000313" key="2">
    <source>
        <dbReference type="Proteomes" id="UP000187735"/>
    </source>
</evidence>
<dbReference type="STRING" id="1891926.Fuma_04167"/>
<dbReference type="AlphaFoldDB" id="A0A1P8WKE4"/>
<dbReference type="KEGG" id="fmr:Fuma_04167"/>
<dbReference type="EMBL" id="CP017641">
    <property type="protein sequence ID" value="APZ94535.1"/>
    <property type="molecule type" value="Genomic_DNA"/>
</dbReference>
<accession>A0A1P8WKE4</accession>
<sequence>MGNAMKHITCSLIGTLLAVGIAGMVAADWVDYKINEVSVMIDQKIADVANAPARAAANTWEAVKEAASDIW</sequence>
<dbReference type="Proteomes" id="UP000187735">
    <property type="component" value="Chromosome"/>
</dbReference>
<reference evidence="1 2" key="1">
    <citation type="journal article" date="2016" name="Front. Microbiol.">
        <title>Fuerstia marisgermanicae gen. nov., sp. nov., an Unusual Member of the Phylum Planctomycetes from the German Wadden Sea.</title>
        <authorList>
            <person name="Kohn T."/>
            <person name="Heuer A."/>
            <person name="Jogler M."/>
            <person name="Vollmers J."/>
            <person name="Boedeker C."/>
            <person name="Bunk B."/>
            <person name="Rast P."/>
            <person name="Borchert D."/>
            <person name="Glockner I."/>
            <person name="Freese H.M."/>
            <person name="Klenk H.P."/>
            <person name="Overmann J."/>
            <person name="Kaster A.K."/>
            <person name="Rohde M."/>
            <person name="Wiegand S."/>
            <person name="Jogler C."/>
        </authorList>
    </citation>
    <scope>NUCLEOTIDE SEQUENCE [LARGE SCALE GENOMIC DNA]</scope>
    <source>
        <strain evidence="1 2">NH11</strain>
    </source>
</reference>